<evidence type="ECO:0000313" key="2">
    <source>
        <dbReference type="Proteomes" id="UP001239111"/>
    </source>
</evidence>
<reference evidence="1" key="1">
    <citation type="submission" date="2023-04" db="EMBL/GenBank/DDBJ databases">
        <title>A chromosome-level genome assembly of the parasitoid wasp Eretmocerus hayati.</title>
        <authorList>
            <person name="Zhong Y."/>
            <person name="Liu S."/>
            <person name="Liu Y."/>
        </authorList>
    </citation>
    <scope>NUCLEOTIDE SEQUENCE</scope>
    <source>
        <strain evidence="1">ZJU_SS_LIU_2023</strain>
    </source>
</reference>
<gene>
    <name evidence="1" type="ORF">QAD02_008287</name>
</gene>
<name>A0ACC2N602_9HYME</name>
<dbReference type="EMBL" id="CM056744">
    <property type="protein sequence ID" value="KAJ8666625.1"/>
    <property type="molecule type" value="Genomic_DNA"/>
</dbReference>
<evidence type="ECO:0000313" key="1">
    <source>
        <dbReference type="EMBL" id="KAJ8666625.1"/>
    </source>
</evidence>
<proteinExistence type="predicted"/>
<comment type="caution">
    <text evidence="1">The sequence shown here is derived from an EMBL/GenBank/DDBJ whole genome shotgun (WGS) entry which is preliminary data.</text>
</comment>
<sequence>MMQRRSDDCDNLYGVQGRNGSLMIGNFSVNFKDGNLSVDELEFPATDGLLELICMKEPNTNVASFTDWENSMQILEVRMEQGAAWIGYKLTDGADYDIENRRLCNISHPRDPRDAVNLATLENALNAQKVQLKQDFYEVQTVFDQMQMTIDNLILRIERIQNYNEDVVERALHIVTEDLENLRSELRTGTIANNLLPGVLK</sequence>
<accession>A0ACC2N602</accession>
<dbReference type="Proteomes" id="UP001239111">
    <property type="component" value="Chromosome 4"/>
</dbReference>
<protein>
    <submittedName>
        <fullName evidence="1">Uncharacterized protein</fullName>
    </submittedName>
</protein>
<keyword evidence="2" id="KW-1185">Reference proteome</keyword>
<organism evidence="1 2">
    <name type="scientific">Eretmocerus hayati</name>
    <dbReference type="NCBI Taxonomy" id="131215"/>
    <lineage>
        <taxon>Eukaryota</taxon>
        <taxon>Metazoa</taxon>
        <taxon>Ecdysozoa</taxon>
        <taxon>Arthropoda</taxon>
        <taxon>Hexapoda</taxon>
        <taxon>Insecta</taxon>
        <taxon>Pterygota</taxon>
        <taxon>Neoptera</taxon>
        <taxon>Endopterygota</taxon>
        <taxon>Hymenoptera</taxon>
        <taxon>Apocrita</taxon>
        <taxon>Proctotrupomorpha</taxon>
        <taxon>Chalcidoidea</taxon>
        <taxon>Aphelinidae</taxon>
        <taxon>Aphelininae</taxon>
        <taxon>Eretmocerus</taxon>
    </lineage>
</organism>